<evidence type="ECO:0000313" key="3">
    <source>
        <dbReference type="Proteomes" id="UP000037685"/>
    </source>
</evidence>
<accession>A0A0M9AIG3</accession>
<reference evidence="2 3" key="1">
    <citation type="submission" date="2015-07" db="EMBL/GenBank/DDBJ databases">
        <authorList>
            <person name="Noorani M."/>
        </authorList>
    </citation>
    <scope>NUCLEOTIDE SEQUENCE [LARGE SCALE GENOMIC DNA]</scope>
    <source>
        <strain evidence="3">ATCC 25104 / DSM 625 / JCM 10724 / NBRC 103206 / NCIMB 11243 / YT-1</strain>
        <strain evidence="2">YT-1</strain>
    </source>
</reference>
<proteinExistence type="predicted"/>
<comment type="caution">
    <text evidence="2">The sequence shown here is derived from an EMBL/GenBank/DDBJ whole genome shotgun (WGS) entry which is preliminary data.</text>
</comment>
<dbReference type="Proteomes" id="UP000037685">
    <property type="component" value="Unassembled WGS sequence"/>
</dbReference>
<dbReference type="AlphaFoldDB" id="A0A0M9AIG3"/>
<dbReference type="PATRIC" id="fig|271.14.peg.11"/>
<evidence type="ECO:0000313" key="2">
    <source>
        <dbReference type="EMBL" id="KOX91271.1"/>
    </source>
</evidence>
<name>A0A0M9AIG3_THEAQ</name>
<sequence length="78" mass="8269">MSPQAALVPLGTPYGAYHFGYVVSPILKDAASGLYMLMPGVAEGDGSPLLAFLHTPHRKPTPLALVLLGLRRESVLVK</sequence>
<organism evidence="2 3">
    <name type="scientific">Thermus aquaticus</name>
    <dbReference type="NCBI Taxonomy" id="271"/>
    <lineage>
        <taxon>Bacteria</taxon>
        <taxon>Thermotogati</taxon>
        <taxon>Deinococcota</taxon>
        <taxon>Deinococci</taxon>
        <taxon>Thermales</taxon>
        <taxon>Thermaceae</taxon>
        <taxon>Thermus</taxon>
    </lineage>
</organism>
<gene>
    <name evidence="2" type="ORF">BVI061214_00007</name>
    <name evidence="1" type="ORF">BVI061214_00104</name>
</gene>
<protein>
    <submittedName>
        <fullName evidence="2">Uncharacterized protein</fullName>
    </submittedName>
</protein>
<dbReference type="EMBL" id="LHCI01000004">
    <property type="protein sequence ID" value="KOX91271.1"/>
    <property type="molecule type" value="Genomic_DNA"/>
</dbReference>
<dbReference type="EMBL" id="LHCI01000104">
    <property type="protein sequence ID" value="KOX91180.1"/>
    <property type="molecule type" value="Genomic_DNA"/>
</dbReference>
<evidence type="ECO:0000313" key="1">
    <source>
        <dbReference type="EMBL" id="KOX91180.1"/>
    </source>
</evidence>